<gene>
    <name evidence="1" type="ORF">MENTE1834_LOCUS38250</name>
</gene>
<accession>A0ACB1AHF8</accession>
<protein>
    <submittedName>
        <fullName evidence="1">Uncharacterized protein</fullName>
    </submittedName>
</protein>
<reference evidence="1" key="1">
    <citation type="submission" date="2023-11" db="EMBL/GenBank/DDBJ databases">
        <authorList>
            <person name="Poullet M."/>
        </authorList>
    </citation>
    <scope>NUCLEOTIDE SEQUENCE</scope>
    <source>
        <strain evidence="1">E1834</strain>
    </source>
</reference>
<evidence type="ECO:0000313" key="1">
    <source>
        <dbReference type="EMBL" id="CAK5090461.1"/>
    </source>
</evidence>
<evidence type="ECO:0000313" key="2">
    <source>
        <dbReference type="Proteomes" id="UP001497535"/>
    </source>
</evidence>
<keyword evidence="2" id="KW-1185">Reference proteome</keyword>
<dbReference type="Proteomes" id="UP001497535">
    <property type="component" value="Unassembled WGS sequence"/>
</dbReference>
<comment type="caution">
    <text evidence="1">The sequence shown here is derived from an EMBL/GenBank/DDBJ whole genome shotgun (WGS) entry which is preliminary data.</text>
</comment>
<proteinExistence type="predicted"/>
<organism evidence="1 2">
    <name type="scientific">Meloidogyne enterolobii</name>
    <name type="common">Root-knot nematode worm</name>
    <name type="synonym">Meloidogyne mayaguensis</name>
    <dbReference type="NCBI Taxonomy" id="390850"/>
    <lineage>
        <taxon>Eukaryota</taxon>
        <taxon>Metazoa</taxon>
        <taxon>Ecdysozoa</taxon>
        <taxon>Nematoda</taxon>
        <taxon>Chromadorea</taxon>
        <taxon>Rhabditida</taxon>
        <taxon>Tylenchina</taxon>
        <taxon>Tylenchomorpha</taxon>
        <taxon>Tylenchoidea</taxon>
        <taxon>Meloidogynidae</taxon>
        <taxon>Meloidogyninae</taxon>
        <taxon>Meloidogyne</taxon>
    </lineage>
</organism>
<sequence length="153" mass="17649">MSDSCNGGGGECIIQVEVLKYTFLIPENIKHILVRTSILLLRFVLNQMVYSPKILVFLTSIAMFFRNFICNALIVERLLATIWVTNYENNRSCWFTFNWVTIDVIVTVINAYFFTNSSSSNNLLVTVIWQFILSTIGIIEIYVNIFVNNLFLI</sequence>
<name>A0ACB1AHF8_MELEN</name>
<dbReference type="EMBL" id="CAVMJV010000082">
    <property type="protein sequence ID" value="CAK5090461.1"/>
    <property type="molecule type" value="Genomic_DNA"/>
</dbReference>